<feature type="region of interest" description="Disordered" evidence="1">
    <location>
        <begin position="180"/>
        <end position="256"/>
    </location>
</feature>
<dbReference type="EMBL" id="FJOG01000044">
    <property type="protein sequence ID" value="CZR67461.1"/>
    <property type="molecule type" value="Genomic_DNA"/>
</dbReference>
<organism evidence="2 3">
    <name type="scientific">Phialocephala subalpina</name>
    <dbReference type="NCBI Taxonomy" id="576137"/>
    <lineage>
        <taxon>Eukaryota</taxon>
        <taxon>Fungi</taxon>
        <taxon>Dikarya</taxon>
        <taxon>Ascomycota</taxon>
        <taxon>Pezizomycotina</taxon>
        <taxon>Leotiomycetes</taxon>
        <taxon>Helotiales</taxon>
        <taxon>Mollisiaceae</taxon>
        <taxon>Phialocephala</taxon>
        <taxon>Phialocephala fortinii species complex</taxon>
    </lineage>
</organism>
<dbReference type="OrthoDB" id="3558592at2759"/>
<feature type="compositionally biased region" description="Basic and acidic residues" evidence="1">
    <location>
        <begin position="225"/>
        <end position="237"/>
    </location>
</feature>
<feature type="region of interest" description="Disordered" evidence="1">
    <location>
        <begin position="59"/>
        <end position="86"/>
    </location>
</feature>
<name>A0A1L7XQX4_9HELO</name>
<evidence type="ECO:0000256" key="1">
    <source>
        <dbReference type="SAM" id="MobiDB-lite"/>
    </source>
</evidence>
<evidence type="ECO:0000313" key="3">
    <source>
        <dbReference type="Proteomes" id="UP000184330"/>
    </source>
</evidence>
<dbReference type="AlphaFoldDB" id="A0A1L7XQX4"/>
<reference evidence="2 3" key="1">
    <citation type="submission" date="2016-03" db="EMBL/GenBank/DDBJ databases">
        <authorList>
            <person name="Ploux O."/>
        </authorList>
    </citation>
    <scope>NUCLEOTIDE SEQUENCE [LARGE SCALE GENOMIC DNA]</scope>
    <source>
        <strain evidence="2 3">UAMH 11012</strain>
    </source>
</reference>
<dbReference type="Proteomes" id="UP000184330">
    <property type="component" value="Unassembled WGS sequence"/>
</dbReference>
<sequence length="256" mass="28283">MNTLDVNIDPSSHRTTSFCLHFLSSIPTFRLLTSKYFRITQLKGPFLILCRSNKQGTIASQQLQESTNHTASPPPSPGSRRSAKRDLAPWNDELQREYEEFCTIPIYSKSSAPMPSTSSSYHPSSRHDQKKYFLETVTPPGKFFANDLVSEDALITTNPSDLQSLLEEIAISEYAKEAVFEESAEETSREPQQEGSNRITEHGSGEDNFGDVSMNNESAFGSEPHSSDTGDVEKDEPSVEDSSDSGVWIMGVGDSG</sequence>
<keyword evidence="3" id="KW-1185">Reference proteome</keyword>
<feature type="compositionally biased region" description="Polar residues" evidence="1">
    <location>
        <begin position="59"/>
        <end position="71"/>
    </location>
</feature>
<protein>
    <submittedName>
        <fullName evidence="2">Uncharacterized protein</fullName>
    </submittedName>
</protein>
<accession>A0A1L7XQX4</accession>
<proteinExistence type="predicted"/>
<gene>
    <name evidence="2" type="ORF">PAC_17360</name>
</gene>
<evidence type="ECO:0000313" key="2">
    <source>
        <dbReference type="EMBL" id="CZR67461.1"/>
    </source>
</evidence>